<proteinExistence type="predicted"/>
<dbReference type="OrthoDB" id="73919at2759"/>
<dbReference type="SMART" id="SM00239">
    <property type="entry name" value="C2"/>
    <property type="match status" value="1"/>
</dbReference>
<dbReference type="EMBL" id="CCYD01003055">
    <property type="protein sequence ID" value="CEG49485.1"/>
    <property type="molecule type" value="Genomic_DNA"/>
</dbReference>
<dbReference type="PROSITE" id="PS50004">
    <property type="entry name" value="C2"/>
    <property type="match status" value="1"/>
</dbReference>
<dbReference type="AlphaFoldDB" id="A0A0P1B3Y1"/>
<protein>
    <submittedName>
        <fullName evidence="2">C2 domain</fullName>
    </submittedName>
</protein>
<evidence type="ECO:0000313" key="2">
    <source>
        <dbReference type="EMBL" id="CEG49485.1"/>
    </source>
</evidence>
<feature type="domain" description="C2" evidence="1">
    <location>
        <begin position="1"/>
        <end position="125"/>
    </location>
</feature>
<sequence length="381" mass="43135">MMSALSSVHDMSAGVLFNVNLNIVAAKGINSGEHFGLAAIFRGELSSSDAYTLIEINGKPMAWTHPAFDTVNPKWDENFYFQNVPKDSTFKLNLLDTDIYGDDELGEAQFDTRIIFCDKRTALELPITHNDRKAGIISIKVTCHQLNDTDIDAVIEEVGPVRYSVHSSHSVGLLNMLTSDDENLKSLAYIVQLHNIPCIMPVDNEWNKKYKKAQHIFSPDHPEGIVFRNLVKTQHAMVYEHERDSTKYGFLKTPADFFALIHNGLRDDRPVLFTYVITSKGWFFSETGAGFFKDMQSKHMVHSNAADSVKYAGEFRVEISKNGLHKLVLDNNSGTYTPRKDGLPQLKKLIENNFPGIRCETLDSKDEKSISRRKEILDTWE</sequence>
<evidence type="ECO:0000259" key="1">
    <source>
        <dbReference type="PROSITE" id="PS50004"/>
    </source>
</evidence>
<dbReference type="Proteomes" id="UP000054928">
    <property type="component" value="Unassembled WGS sequence"/>
</dbReference>
<dbReference type="InterPro" id="IPR000008">
    <property type="entry name" value="C2_dom"/>
</dbReference>
<organism evidence="2 3">
    <name type="scientific">Plasmopara halstedii</name>
    <name type="common">Downy mildew of sunflower</name>
    <dbReference type="NCBI Taxonomy" id="4781"/>
    <lineage>
        <taxon>Eukaryota</taxon>
        <taxon>Sar</taxon>
        <taxon>Stramenopiles</taxon>
        <taxon>Oomycota</taxon>
        <taxon>Peronosporomycetes</taxon>
        <taxon>Peronosporales</taxon>
        <taxon>Peronosporaceae</taxon>
        <taxon>Plasmopara</taxon>
    </lineage>
</organism>
<reference evidence="3" key="1">
    <citation type="submission" date="2014-09" db="EMBL/GenBank/DDBJ databases">
        <authorList>
            <person name="Sharma Rahul"/>
            <person name="Thines Marco"/>
        </authorList>
    </citation>
    <scope>NUCLEOTIDE SEQUENCE [LARGE SCALE GENOMIC DNA]</scope>
</reference>
<accession>A0A0P1B3Y1</accession>
<dbReference type="Pfam" id="PF00168">
    <property type="entry name" value="C2"/>
    <property type="match status" value="1"/>
</dbReference>
<dbReference type="STRING" id="4781.A0A0P1B3Y1"/>
<dbReference type="OMA" id="PITHNDR"/>
<dbReference type="InterPro" id="IPR035892">
    <property type="entry name" value="C2_domain_sf"/>
</dbReference>
<dbReference type="SUPFAM" id="SSF49562">
    <property type="entry name" value="C2 domain (Calcium/lipid-binding domain, CaLB)"/>
    <property type="match status" value="1"/>
</dbReference>
<keyword evidence="3" id="KW-1185">Reference proteome</keyword>
<dbReference type="RefSeq" id="XP_024585854.1">
    <property type="nucleotide sequence ID" value="XM_024720680.1"/>
</dbReference>
<evidence type="ECO:0000313" key="3">
    <source>
        <dbReference type="Proteomes" id="UP000054928"/>
    </source>
</evidence>
<dbReference type="GeneID" id="36402303"/>
<dbReference type="Gene3D" id="2.60.40.150">
    <property type="entry name" value="C2 domain"/>
    <property type="match status" value="1"/>
</dbReference>
<name>A0A0P1B3Y1_PLAHL</name>